<organism evidence="3 4">
    <name type="scientific">Muricoccus nepalensis</name>
    <dbReference type="NCBI Taxonomy" id="1854500"/>
    <lineage>
        <taxon>Bacteria</taxon>
        <taxon>Pseudomonadati</taxon>
        <taxon>Pseudomonadota</taxon>
        <taxon>Alphaproteobacteria</taxon>
        <taxon>Acetobacterales</taxon>
        <taxon>Roseomonadaceae</taxon>
        <taxon>Muricoccus</taxon>
    </lineage>
</organism>
<keyword evidence="4" id="KW-1185">Reference proteome</keyword>
<evidence type="ECO:0000259" key="2">
    <source>
        <dbReference type="Pfam" id="PF05532"/>
    </source>
</evidence>
<sequence length="78" mass="8240">MDSDRIIGAGKSAAGDVQEGIGSLIGDNRTQAEGKMNQAKGEAQNQIGQLEDYIRDQPLTAAAIAVGFGWLLGRLRII</sequence>
<dbReference type="InterPro" id="IPR008462">
    <property type="entry name" value="CsbD"/>
</dbReference>
<evidence type="ECO:0000313" key="3">
    <source>
        <dbReference type="EMBL" id="TPG56965.1"/>
    </source>
</evidence>
<comment type="caution">
    <text evidence="3">The sequence shown here is derived from an EMBL/GenBank/DDBJ whole genome shotgun (WGS) entry which is preliminary data.</text>
</comment>
<proteinExistence type="inferred from homology"/>
<dbReference type="AlphaFoldDB" id="A0A502G4Y9"/>
<dbReference type="OrthoDB" id="9796058at2"/>
<gene>
    <name evidence="3" type="ORF">EAH89_12955</name>
</gene>
<dbReference type="Proteomes" id="UP000317078">
    <property type="component" value="Unassembled WGS sequence"/>
</dbReference>
<dbReference type="InterPro" id="IPR036629">
    <property type="entry name" value="YjbJ_sf"/>
</dbReference>
<evidence type="ECO:0000313" key="4">
    <source>
        <dbReference type="Proteomes" id="UP000317078"/>
    </source>
</evidence>
<dbReference type="Gene3D" id="1.10.1470.10">
    <property type="entry name" value="YjbJ"/>
    <property type="match status" value="1"/>
</dbReference>
<accession>A0A502G4Y9</accession>
<dbReference type="SUPFAM" id="SSF69047">
    <property type="entry name" value="Hypothetical protein YjbJ"/>
    <property type="match status" value="1"/>
</dbReference>
<protein>
    <submittedName>
        <fullName evidence="3">CsbD family protein</fullName>
    </submittedName>
</protein>
<comment type="similarity">
    <text evidence="1">Belongs to the UPF0337 (CsbD) family.</text>
</comment>
<feature type="domain" description="CsbD-like" evidence="2">
    <location>
        <begin position="4"/>
        <end position="56"/>
    </location>
</feature>
<dbReference type="EMBL" id="RCZP01000010">
    <property type="protein sequence ID" value="TPG56965.1"/>
    <property type="molecule type" value="Genomic_DNA"/>
</dbReference>
<dbReference type="Pfam" id="PF05532">
    <property type="entry name" value="CsbD"/>
    <property type="match status" value="1"/>
</dbReference>
<name>A0A502G4Y9_9PROT</name>
<dbReference type="RefSeq" id="WP_140883669.1">
    <property type="nucleotide sequence ID" value="NZ_RCZP01000010.1"/>
</dbReference>
<evidence type="ECO:0000256" key="1">
    <source>
        <dbReference type="ARBA" id="ARBA00009129"/>
    </source>
</evidence>
<reference evidence="3 4" key="1">
    <citation type="journal article" date="2019" name="Environ. Microbiol.">
        <title>Species interactions and distinct microbial communities in high Arctic permafrost affected cryosols are associated with the CH4 and CO2 gas fluxes.</title>
        <authorList>
            <person name="Altshuler I."/>
            <person name="Hamel J."/>
            <person name="Turney S."/>
            <person name="Magnuson E."/>
            <person name="Levesque R."/>
            <person name="Greer C."/>
            <person name="Whyte L.G."/>
        </authorList>
    </citation>
    <scope>NUCLEOTIDE SEQUENCE [LARGE SCALE GENOMIC DNA]</scope>
    <source>
        <strain evidence="3 4">S9.3B</strain>
    </source>
</reference>